<dbReference type="EMBL" id="JACHBG010000011">
    <property type="protein sequence ID" value="MBB6487038.1"/>
    <property type="molecule type" value="Genomic_DNA"/>
</dbReference>
<dbReference type="Proteomes" id="UP000565576">
    <property type="component" value="Unassembled WGS sequence"/>
</dbReference>
<dbReference type="RefSeq" id="WP_184707531.1">
    <property type="nucleotide sequence ID" value="NZ_JACHBG010000011.1"/>
</dbReference>
<evidence type="ECO:0000313" key="1">
    <source>
        <dbReference type="EMBL" id="MBB6487038.1"/>
    </source>
</evidence>
<dbReference type="AlphaFoldDB" id="A0A7X0ITR6"/>
<accession>A0A7X0ITR6</accession>
<comment type="caution">
    <text evidence="1">The sequence shown here is derived from an EMBL/GenBank/DDBJ whole genome shotgun (WGS) entry which is preliminary data.</text>
</comment>
<evidence type="ECO:0000313" key="2">
    <source>
        <dbReference type="Proteomes" id="UP000565576"/>
    </source>
</evidence>
<protein>
    <submittedName>
        <fullName evidence="1">Uncharacterized protein</fullName>
    </submittedName>
</protein>
<gene>
    <name evidence="1" type="ORF">GGD46_004338</name>
</gene>
<sequence>MQRLERLAKGSLPPKNLETLKRVFDQVVRGACLDFDESRRDRLAKRLIFLFQSGLINPAQLEKIAMLWELTDDQLAKPATVYKTKQPV</sequence>
<organism evidence="1 2">
    <name type="scientific">Rhizobium lusitanum</name>
    <dbReference type="NCBI Taxonomy" id="293958"/>
    <lineage>
        <taxon>Bacteria</taxon>
        <taxon>Pseudomonadati</taxon>
        <taxon>Pseudomonadota</taxon>
        <taxon>Alphaproteobacteria</taxon>
        <taxon>Hyphomicrobiales</taxon>
        <taxon>Rhizobiaceae</taxon>
        <taxon>Rhizobium/Agrobacterium group</taxon>
        <taxon>Rhizobium</taxon>
    </lineage>
</organism>
<reference evidence="1 2" key="1">
    <citation type="submission" date="2020-08" db="EMBL/GenBank/DDBJ databases">
        <title>Genomic Encyclopedia of Type Strains, Phase IV (KMG-V): Genome sequencing to study the core and pangenomes of soil and plant-associated prokaryotes.</title>
        <authorList>
            <person name="Whitman W."/>
        </authorList>
    </citation>
    <scope>NUCLEOTIDE SEQUENCE [LARGE SCALE GENOMIC DNA]</scope>
    <source>
        <strain evidence="1 2">SEMIA 4060</strain>
    </source>
</reference>
<proteinExistence type="predicted"/>
<name>A0A7X0ITR6_9HYPH</name>